<gene>
    <name evidence="5" type="ORF">DF220_06395</name>
</gene>
<comment type="similarity">
    <text evidence="1">Belongs to the glycosyltransferase 2 family.</text>
</comment>
<protein>
    <submittedName>
        <fullName evidence="5">Dolichol-phosphate mannosyltransferase</fullName>
    </submittedName>
</protein>
<accession>A0A2U1T0X4</accession>
<dbReference type="SUPFAM" id="SSF53448">
    <property type="entry name" value="Nucleotide-diphospho-sugar transferases"/>
    <property type="match status" value="1"/>
</dbReference>
<dbReference type="AlphaFoldDB" id="A0A2U1T0X4"/>
<keyword evidence="3 5" id="KW-0808">Transferase</keyword>
<reference evidence="6" key="1">
    <citation type="submission" date="2018-04" db="EMBL/GenBank/DDBJ databases">
        <authorList>
            <person name="Liu S."/>
            <person name="Wang Z."/>
            <person name="Li J."/>
        </authorList>
    </citation>
    <scope>NUCLEOTIDE SEQUENCE [LARGE SCALE GENOMIC DNA]</scope>
    <source>
        <strain evidence="6">S1194</strain>
    </source>
</reference>
<dbReference type="RefSeq" id="WP_108997445.1">
    <property type="nucleotide sequence ID" value="NZ_QEEX01000001.1"/>
</dbReference>
<dbReference type="FunFam" id="3.90.550.10:FF:000122">
    <property type="entry name" value="Dolichol-phosphate mannosyltransferase subunit 1"/>
    <property type="match status" value="1"/>
</dbReference>
<sequence>MSGVVIVVPTYNELPNLAGLVDDLHRHVPSAEILIVDDDSPDGTGQAAELRSASDGRLHVLHRATKDGLGAAYRAGFAWALAEGYDTVVQMDADGSHRAADVPVLLQALETADVVLGSRWVPGGSVVGWPRARQLLSRGGSVFARACLPVTSADVTGGFRAFRREALERIEPQTVMSRGYCFQIEMLWRANTSGCRVREVPIEFAERQEGKSKMSSSIVFEAMARVAWWGITQSPKRLSRPARQPTGRIRA</sequence>
<evidence type="ECO:0000259" key="4">
    <source>
        <dbReference type="Pfam" id="PF00535"/>
    </source>
</evidence>
<evidence type="ECO:0000256" key="2">
    <source>
        <dbReference type="ARBA" id="ARBA00022676"/>
    </source>
</evidence>
<proteinExistence type="inferred from homology"/>
<dbReference type="Pfam" id="PF00535">
    <property type="entry name" value="Glycos_transf_2"/>
    <property type="match status" value="1"/>
</dbReference>
<dbReference type="GO" id="GO:0016020">
    <property type="term" value="C:membrane"/>
    <property type="evidence" value="ECO:0007669"/>
    <property type="project" value="GOC"/>
</dbReference>
<evidence type="ECO:0000313" key="5">
    <source>
        <dbReference type="EMBL" id="PWB97502.1"/>
    </source>
</evidence>
<dbReference type="EMBL" id="QEEX01000001">
    <property type="protein sequence ID" value="PWB97502.1"/>
    <property type="molecule type" value="Genomic_DNA"/>
</dbReference>
<dbReference type="Proteomes" id="UP000244978">
    <property type="component" value="Unassembled WGS sequence"/>
</dbReference>
<dbReference type="GO" id="GO:0009247">
    <property type="term" value="P:glycolipid biosynthetic process"/>
    <property type="evidence" value="ECO:0007669"/>
    <property type="project" value="TreeGrafter"/>
</dbReference>
<dbReference type="InterPro" id="IPR001173">
    <property type="entry name" value="Glyco_trans_2-like"/>
</dbReference>
<evidence type="ECO:0000256" key="1">
    <source>
        <dbReference type="ARBA" id="ARBA00006739"/>
    </source>
</evidence>
<keyword evidence="6" id="KW-1185">Reference proteome</keyword>
<dbReference type="PANTHER" id="PTHR43398">
    <property type="entry name" value="DOLICHOL-PHOSPHATE MANNOSYLTRANSFERASE SUBUNIT 1"/>
    <property type="match status" value="1"/>
</dbReference>
<dbReference type="InterPro" id="IPR029044">
    <property type="entry name" value="Nucleotide-diphossugar_trans"/>
</dbReference>
<comment type="caution">
    <text evidence="5">The sequence shown here is derived from an EMBL/GenBank/DDBJ whole genome shotgun (WGS) entry which is preliminary data.</text>
</comment>
<dbReference type="GO" id="GO:0004582">
    <property type="term" value="F:dolichyl-phosphate beta-D-mannosyltransferase activity"/>
    <property type="evidence" value="ECO:0007669"/>
    <property type="project" value="InterPro"/>
</dbReference>
<keyword evidence="2 5" id="KW-0328">Glycosyltransferase</keyword>
<dbReference type="InterPro" id="IPR039528">
    <property type="entry name" value="DPM1-like"/>
</dbReference>
<evidence type="ECO:0000256" key="3">
    <source>
        <dbReference type="ARBA" id="ARBA00022679"/>
    </source>
</evidence>
<evidence type="ECO:0000313" key="6">
    <source>
        <dbReference type="Proteomes" id="UP000244978"/>
    </source>
</evidence>
<dbReference type="CDD" id="cd06442">
    <property type="entry name" value="DPM1_like"/>
    <property type="match status" value="1"/>
</dbReference>
<dbReference type="Gene3D" id="3.90.550.10">
    <property type="entry name" value="Spore Coat Polysaccharide Biosynthesis Protein SpsA, Chain A"/>
    <property type="match status" value="1"/>
</dbReference>
<dbReference type="PANTHER" id="PTHR43398:SF1">
    <property type="entry name" value="DOLICHOL-PHOSPHATE MANNOSYLTRANSFERASE SUBUNIT 1"/>
    <property type="match status" value="1"/>
</dbReference>
<name>A0A2U1T0X4_9MICO</name>
<feature type="domain" description="Glycosyltransferase 2-like" evidence="4">
    <location>
        <begin position="6"/>
        <end position="170"/>
    </location>
</feature>
<organism evidence="5 6">
    <name type="scientific">Homoserinimonas hongtaonis</name>
    <dbReference type="NCBI Taxonomy" id="2079791"/>
    <lineage>
        <taxon>Bacteria</taxon>
        <taxon>Bacillati</taxon>
        <taxon>Actinomycetota</taxon>
        <taxon>Actinomycetes</taxon>
        <taxon>Micrococcales</taxon>
        <taxon>Microbacteriaceae</taxon>
        <taxon>Homoserinimonas</taxon>
    </lineage>
</organism>